<sequence>MLSKNFPPLRKPLGNTRPPVRPPTHISTNAYLLFKLHGKFGTSGLEQFMDAPHFVACHGRRPAPLVASISIRTKVILTEYRNTMDQKHHVQYVAAKYSRYNVAKLCAQTEENVGRPTRNGMLFRKLRYRVPPNSPGCPSFTKAAGQLVVS</sequence>
<gene>
    <name evidence="2" type="ORF">HZH66_003816</name>
</gene>
<organism evidence="2 3">
    <name type="scientific">Vespula vulgaris</name>
    <name type="common">Yellow jacket</name>
    <name type="synonym">Wasp</name>
    <dbReference type="NCBI Taxonomy" id="7454"/>
    <lineage>
        <taxon>Eukaryota</taxon>
        <taxon>Metazoa</taxon>
        <taxon>Ecdysozoa</taxon>
        <taxon>Arthropoda</taxon>
        <taxon>Hexapoda</taxon>
        <taxon>Insecta</taxon>
        <taxon>Pterygota</taxon>
        <taxon>Neoptera</taxon>
        <taxon>Endopterygota</taxon>
        <taxon>Hymenoptera</taxon>
        <taxon>Apocrita</taxon>
        <taxon>Aculeata</taxon>
        <taxon>Vespoidea</taxon>
        <taxon>Vespidae</taxon>
        <taxon>Vespinae</taxon>
        <taxon>Vespula</taxon>
    </lineage>
</organism>
<name>A0A834NCF1_VESVU</name>
<comment type="caution">
    <text evidence="2">The sequence shown here is derived from an EMBL/GenBank/DDBJ whole genome shotgun (WGS) entry which is preliminary data.</text>
</comment>
<dbReference type="Proteomes" id="UP000614350">
    <property type="component" value="Unassembled WGS sequence"/>
</dbReference>
<keyword evidence="3" id="KW-1185">Reference proteome</keyword>
<protein>
    <submittedName>
        <fullName evidence="2">Uncharacterized protein</fullName>
    </submittedName>
</protein>
<evidence type="ECO:0000313" key="2">
    <source>
        <dbReference type="EMBL" id="KAF7404910.1"/>
    </source>
</evidence>
<proteinExistence type="predicted"/>
<dbReference type="EMBL" id="JACSEA010000003">
    <property type="protein sequence ID" value="KAF7404910.1"/>
    <property type="molecule type" value="Genomic_DNA"/>
</dbReference>
<dbReference type="AlphaFoldDB" id="A0A834NCF1"/>
<reference evidence="2" key="1">
    <citation type="journal article" date="2020" name="G3 (Bethesda)">
        <title>High-Quality Assemblies for Three Invasive Social Wasps from the &lt;i&gt;Vespula&lt;/i&gt; Genus.</title>
        <authorList>
            <person name="Harrop T.W.R."/>
            <person name="Guhlin J."/>
            <person name="McLaughlin G.M."/>
            <person name="Permina E."/>
            <person name="Stockwell P."/>
            <person name="Gilligan J."/>
            <person name="Le Lec M.F."/>
            <person name="Gruber M.A.M."/>
            <person name="Quinn O."/>
            <person name="Lovegrove M."/>
            <person name="Duncan E.J."/>
            <person name="Remnant E.J."/>
            <person name="Van Eeckhoven J."/>
            <person name="Graham B."/>
            <person name="Knapp R.A."/>
            <person name="Langford K.W."/>
            <person name="Kronenberg Z."/>
            <person name="Press M.O."/>
            <person name="Eacker S.M."/>
            <person name="Wilson-Rankin E.E."/>
            <person name="Purcell J."/>
            <person name="Lester P.J."/>
            <person name="Dearden P.K."/>
        </authorList>
    </citation>
    <scope>NUCLEOTIDE SEQUENCE</scope>
    <source>
        <strain evidence="2">Marl-1</strain>
    </source>
</reference>
<accession>A0A834NCF1</accession>
<evidence type="ECO:0000313" key="3">
    <source>
        <dbReference type="Proteomes" id="UP000614350"/>
    </source>
</evidence>
<evidence type="ECO:0000256" key="1">
    <source>
        <dbReference type="SAM" id="MobiDB-lite"/>
    </source>
</evidence>
<feature type="region of interest" description="Disordered" evidence="1">
    <location>
        <begin position="1"/>
        <end position="22"/>
    </location>
</feature>